<protein>
    <recommendedName>
        <fullName evidence="5">Secreted protein</fullName>
    </recommendedName>
</protein>
<dbReference type="Proteomes" id="UP000499080">
    <property type="component" value="Unassembled WGS sequence"/>
</dbReference>
<feature type="signal peptide" evidence="2">
    <location>
        <begin position="1"/>
        <end position="25"/>
    </location>
</feature>
<reference evidence="3 4" key="1">
    <citation type="journal article" date="2019" name="Sci. Rep.">
        <title>Orb-weaving spider Araneus ventricosus genome elucidates the spidroin gene catalogue.</title>
        <authorList>
            <person name="Kono N."/>
            <person name="Nakamura H."/>
            <person name="Ohtoshi R."/>
            <person name="Moran D.A.P."/>
            <person name="Shinohara A."/>
            <person name="Yoshida Y."/>
            <person name="Fujiwara M."/>
            <person name="Mori M."/>
            <person name="Tomita M."/>
            <person name="Arakawa K."/>
        </authorList>
    </citation>
    <scope>NUCLEOTIDE SEQUENCE [LARGE SCALE GENOMIC DNA]</scope>
</reference>
<dbReference type="EMBL" id="BGPR01000290">
    <property type="protein sequence ID" value="GBM10806.1"/>
    <property type="molecule type" value="Genomic_DNA"/>
</dbReference>
<sequence length="83" mass="9419">MTVIEIAPVVLVALTIHGPTPPVEGTYYHWREVTRPQPLLYPQEKQNLLTYPEASHPQTPGGLRGMHKKSKEDRSSLLNSRFN</sequence>
<gene>
    <name evidence="3" type="ORF">AVEN_179_1</name>
</gene>
<evidence type="ECO:0000313" key="3">
    <source>
        <dbReference type="EMBL" id="GBM10806.1"/>
    </source>
</evidence>
<comment type="caution">
    <text evidence="3">The sequence shown here is derived from an EMBL/GenBank/DDBJ whole genome shotgun (WGS) entry which is preliminary data.</text>
</comment>
<evidence type="ECO:0000256" key="2">
    <source>
        <dbReference type="SAM" id="SignalP"/>
    </source>
</evidence>
<name>A0A4Y2D3V9_ARAVE</name>
<keyword evidence="2" id="KW-0732">Signal</keyword>
<organism evidence="3 4">
    <name type="scientific">Araneus ventricosus</name>
    <name type="common">Orbweaver spider</name>
    <name type="synonym">Epeira ventricosa</name>
    <dbReference type="NCBI Taxonomy" id="182803"/>
    <lineage>
        <taxon>Eukaryota</taxon>
        <taxon>Metazoa</taxon>
        <taxon>Ecdysozoa</taxon>
        <taxon>Arthropoda</taxon>
        <taxon>Chelicerata</taxon>
        <taxon>Arachnida</taxon>
        <taxon>Araneae</taxon>
        <taxon>Araneomorphae</taxon>
        <taxon>Entelegynae</taxon>
        <taxon>Araneoidea</taxon>
        <taxon>Araneidae</taxon>
        <taxon>Araneus</taxon>
    </lineage>
</organism>
<evidence type="ECO:0008006" key="5">
    <source>
        <dbReference type="Google" id="ProtNLM"/>
    </source>
</evidence>
<proteinExistence type="predicted"/>
<accession>A0A4Y2D3V9</accession>
<dbReference type="AlphaFoldDB" id="A0A4Y2D3V9"/>
<feature type="chain" id="PRO_5021225554" description="Secreted protein" evidence="2">
    <location>
        <begin position="26"/>
        <end position="83"/>
    </location>
</feature>
<evidence type="ECO:0000313" key="4">
    <source>
        <dbReference type="Proteomes" id="UP000499080"/>
    </source>
</evidence>
<feature type="region of interest" description="Disordered" evidence="1">
    <location>
        <begin position="52"/>
        <end position="83"/>
    </location>
</feature>
<evidence type="ECO:0000256" key="1">
    <source>
        <dbReference type="SAM" id="MobiDB-lite"/>
    </source>
</evidence>
<keyword evidence="4" id="KW-1185">Reference proteome</keyword>